<feature type="compositionally biased region" description="Polar residues" evidence="5">
    <location>
        <begin position="197"/>
        <end position="208"/>
    </location>
</feature>
<dbReference type="AlphaFoldDB" id="A0A4Q4SV56"/>
<proteinExistence type="predicted"/>
<keyword evidence="3 6" id="KW-1133">Transmembrane helix</keyword>
<evidence type="ECO:0008006" key="9">
    <source>
        <dbReference type="Google" id="ProtNLM"/>
    </source>
</evidence>
<organism evidence="7 8">
    <name type="scientific">Monosporascus ibericus</name>
    <dbReference type="NCBI Taxonomy" id="155417"/>
    <lineage>
        <taxon>Eukaryota</taxon>
        <taxon>Fungi</taxon>
        <taxon>Dikarya</taxon>
        <taxon>Ascomycota</taxon>
        <taxon>Pezizomycotina</taxon>
        <taxon>Sordariomycetes</taxon>
        <taxon>Xylariomycetidae</taxon>
        <taxon>Xylariales</taxon>
        <taxon>Xylariales incertae sedis</taxon>
        <taxon>Monosporascus</taxon>
    </lineage>
</organism>
<evidence type="ECO:0000256" key="5">
    <source>
        <dbReference type="SAM" id="MobiDB-lite"/>
    </source>
</evidence>
<keyword evidence="8" id="KW-1185">Reference proteome</keyword>
<feature type="transmembrane region" description="Helical" evidence="6">
    <location>
        <begin position="240"/>
        <end position="264"/>
    </location>
</feature>
<evidence type="ECO:0000256" key="4">
    <source>
        <dbReference type="ARBA" id="ARBA00023136"/>
    </source>
</evidence>
<dbReference type="STRING" id="155417.A0A4Q4SV56"/>
<feature type="compositionally biased region" description="Low complexity" evidence="5">
    <location>
        <begin position="209"/>
        <end position="218"/>
    </location>
</feature>
<dbReference type="OrthoDB" id="5240751at2759"/>
<reference evidence="7 8" key="1">
    <citation type="submission" date="2018-06" db="EMBL/GenBank/DDBJ databases">
        <title>Complete Genomes of Monosporascus.</title>
        <authorList>
            <person name="Robinson A.J."/>
            <person name="Natvig D.O."/>
        </authorList>
    </citation>
    <scope>NUCLEOTIDE SEQUENCE [LARGE SCALE GENOMIC DNA]</scope>
    <source>
        <strain evidence="7 8">CBS 110550</strain>
    </source>
</reference>
<dbReference type="Proteomes" id="UP000293360">
    <property type="component" value="Unassembled WGS sequence"/>
</dbReference>
<accession>A0A4Q4SV56</accession>
<feature type="region of interest" description="Disordered" evidence="5">
    <location>
        <begin position="296"/>
        <end position="379"/>
    </location>
</feature>
<dbReference type="GO" id="GO:0016020">
    <property type="term" value="C:membrane"/>
    <property type="evidence" value="ECO:0007669"/>
    <property type="project" value="UniProtKB-SubCell"/>
</dbReference>
<dbReference type="PANTHER" id="PTHR15549">
    <property type="entry name" value="PAIRED IMMUNOGLOBULIN-LIKE TYPE 2 RECEPTOR"/>
    <property type="match status" value="1"/>
</dbReference>
<keyword evidence="2 6" id="KW-0812">Transmembrane</keyword>
<feature type="region of interest" description="Disordered" evidence="5">
    <location>
        <begin position="403"/>
        <end position="422"/>
    </location>
</feature>
<dbReference type="PANTHER" id="PTHR15549:SF33">
    <property type="entry name" value="MEMBRANE PROTEIN WSC4, PUTATIVE (AFU_ORTHOLOGUE AFUA_5G09020)-RELATED"/>
    <property type="match status" value="1"/>
</dbReference>
<gene>
    <name evidence="7" type="ORF">DL764_009372</name>
</gene>
<dbReference type="CDD" id="cd12087">
    <property type="entry name" value="TM_EGFR-like"/>
    <property type="match status" value="1"/>
</dbReference>
<evidence type="ECO:0000313" key="7">
    <source>
        <dbReference type="EMBL" id="RYO84163.1"/>
    </source>
</evidence>
<dbReference type="InterPro" id="IPR051694">
    <property type="entry name" value="Immunoregulatory_rcpt-like"/>
</dbReference>
<comment type="caution">
    <text evidence="7">The sequence shown here is derived from an EMBL/GenBank/DDBJ whole genome shotgun (WGS) entry which is preliminary data.</text>
</comment>
<comment type="subcellular location">
    <subcellularLocation>
        <location evidence="1">Membrane</location>
        <topology evidence="1">Single-pass membrane protein</topology>
    </subcellularLocation>
</comment>
<evidence type="ECO:0000256" key="6">
    <source>
        <dbReference type="SAM" id="Phobius"/>
    </source>
</evidence>
<evidence type="ECO:0000256" key="3">
    <source>
        <dbReference type="ARBA" id="ARBA00022989"/>
    </source>
</evidence>
<keyword evidence="4 6" id="KW-0472">Membrane</keyword>
<feature type="compositionally biased region" description="Basic and acidic residues" evidence="5">
    <location>
        <begin position="185"/>
        <end position="194"/>
    </location>
</feature>
<sequence>MRLDAPKIGLFAGLLGAVTGRDVPGRLTLLDFWNPFPEPAVFVKNQSNIAIVWATATNSRLAVTHVHLYQKGNVDGEDDRLIAEGNVPTDFDNDPVGQKEGIDHSERQVSVLRTSTLGDQRNQRYQTIIPVDQTLAYFSEAWNFHVLYVEFDLSNDTHTGQGYSPTFAVIDGDFQRDDANRILTDEENREKEDVLSATPTTHVPTGNSATPTPTPTATSRFPSDDLPTASPAAGGLSTGAIAGIAVGIGIGLLAVAGLSVWFCLRRRQSGRPLVRAREVGYGSDSGAIAMMPEKEAAGLTESSSHPVYDQPSAPVAHHGDPTAAADPYTPYSDHMVAPGTAVTTPTSVNEPSPVVHEQQQQQGPGGEAGAARQHQQQPIASRYAHLVEEGMTEEEIRRLEEEERQLDAAIEQAGQRPSQARQ</sequence>
<feature type="compositionally biased region" description="Polar residues" evidence="5">
    <location>
        <begin position="341"/>
        <end position="350"/>
    </location>
</feature>
<dbReference type="GO" id="GO:0071944">
    <property type="term" value="C:cell periphery"/>
    <property type="evidence" value="ECO:0007669"/>
    <property type="project" value="UniProtKB-ARBA"/>
</dbReference>
<dbReference type="EMBL" id="QJNU01000870">
    <property type="protein sequence ID" value="RYO84163.1"/>
    <property type="molecule type" value="Genomic_DNA"/>
</dbReference>
<evidence type="ECO:0000313" key="8">
    <source>
        <dbReference type="Proteomes" id="UP000293360"/>
    </source>
</evidence>
<feature type="region of interest" description="Disordered" evidence="5">
    <location>
        <begin position="185"/>
        <end position="230"/>
    </location>
</feature>
<evidence type="ECO:0000256" key="2">
    <source>
        <dbReference type="ARBA" id="ARBA00022692"/>
    </source>
</evidence>
<name>A0A4Q4SV56_9PEZI</name>
<protein>
    <recommendedName>
        <fullName evidence="9">Mid2 domain-containing protein</fullName>
    </recommendedName>
</protein>
<evidence type="ECO:0000256" key="1">
    <source>
        <dbReference type="ARBA" id="ARBA00004167"/>
    </source>
</evidence>